<keyword evidence="4" id="KW-1185">Reference proteome</keyword>
<dbReference type="Proteomes" id="UP000076632">
    <property type="component" value="Unassembled WGS sequence"/>
</dbReference>
<protein>
    <submittedName>
        <fullName evidence="3">Uncharacterized protein</fullName>
    </submittedName>
</protein>
<gene>
    <name evidence="3" type="ORF">L228DRAFT_248609</name>
</gene>
<dbReference type="RefSeq" id="XP_018187409.1">
    <property type="nucleotide sequence ID" value="XM_018332894.1"/>
</dbReference>
<name>A0A165G870_XYLHT</name>
<dbReference type="InParanoid" id="A0A165G870"/>
<reference evidence="3 4" key="1">
    <citation type="journal article" date="2016" name="Fungal Biol.">
        <title>The genome of Xylona heveae provides a window into fungal endophytism.</title>
        <authorList>
            <person name="Gazis R."/>
            <person name="Kuo A."/>
            <person name="Riley R."/>
            <person name="LaButti K."/>
            <person name="Lipzen A."/>
            <person name="Lin J."/>
            <person name="Amirebrahimi M."/>
            <person name="Hesse C.N."/>
            <person name="Spatafora J.W."/>
            <person name="Henrissat B."/>
            <person name="Hainaut M."/>
            <person name="Grigoriev I.V."/>
            <person name="Hibbett D.S."/>
        </authorList>
    </citation>
    <scope>NUCLEOTIDE SEQUENCE [LARGE SCALE GENOMIC DNA]</scope>
    <source>
        <strain evidence="3 4">TC161</strain>
    </source>
</reference>
<feature type="transmembrane region" description="Helical" evidence="2">
    <location>
        <begin position="35"/>
        <end position="53"/>
    </location>
</feature>
<evidence type="ECO:0000256" key="2">
    <source>
        <dbReference type="SAM" id="Phobius"/>
    </source>
</evidence>
<keyword evidence="2" id="KW-0472">Membrane</keyword>
<sequence length="62" mass="6676">MATIHKVSSQHTLRPLKSGVSSQDPISVSVILRSCWLFVALRLLALLTAFVSADAFDSATFA</sequence>
<dbReference type="AlphaFoldDB" id="A0A165G870"/>
<evidence type="ECO:0000313" key="3">
    <source>
        <dbReference type="EMBL" id="KZF21854.1"/>
    </source>
</evidence>
<dbReference type="GeneID" id="28898031"/>
<accession>A0A165G870</accession>
<keyword evidence="2" id="KW-0812">Transmembrane</keyword>
<feature type="region of interest" description="Disordered" evidence="1">
    <location>
        <begin position="1"/>
        <end position="24"/>
    </location>
</feature>
<evidence type="ECO:0000313" key="4">
    <source>
        <dbReference type="Proteomes" id="UP000076632"/>
    </source>
</evidence>
<keyword evidence="2" id="KW-1133">Transmembrane helix</keyword>
<evidence type="ECO:0000256" key="1">
    <source>
        <dbReference type="SAM" id="MobiDB-lite"/>
    </source>
</evidence>
<proteinExistence type="predicted"/>
<feature type="compositionally biased region" description="Polar residues" evidence="1">
    <location>
        <begin position="1"/>
        <end position="12"/>
    </location>
</feature>
<organism evidence="3 4">
    <name type="scientific">Xylona heveae (strain CBS 132557 / TC161)</name>
    <dbReference type="NCBI Taxonomy" id="1328760"/>
    <lineage>
        <taxon>Eukaryota</taxon>
        <taxon>Fungi</taxon>
        <taxon>Dikarya</taxon>
        <taxon>Ascomycota</taxon>
        <taxon>Pezizomycotina</taxon>
        <taxon>Xylonomycetes</taxon>
        <taxon>Xylonales</taxon>
        <taxon>Xylonaceae</taxon>
        <taxon>Xylona</taxon>
    </lineage>
</organism>
<dbReference type="EMBL" id="KV407460">
    <property type="protein sequence ID" value="KZF21854.1"/>
    <property type="molecule type" value="Genomic_DNA"/>
</dbReference>